<accession>A0A512D866</accession>
<dbReference type="Pfam" id="PF13185">
    <property type="entry name" value="GAF_2"/>
    <property type="match status" value="1"/>
</dbReference>
<keyword evidence="4" id="KW-1185">Reference proteome</keyword>
<sequence>MTTEHLRVGAAARDPREETPTMEPIPETREALRSLSVTSPSDVEASMRRLAELVLELVPTAVGLSLSVREAGLTFTMVSTDERVAALDGVQYLGGGPCVDAARTGDEVAMDDSLSEQRWHEYALAACATGVRSSLSIPVLRGEEAVGALNLYAADPHGFDGRADALRALVRASTGLAAANADLSFSSRAEAQTAPGTLRERGVVDTAVGFLAASRSVSIREARQLLDDAAVRAKVDVPTLAATVLRTPGPLDAL</sequence>
<dbReference type="EMBL" id="BJYY01000001">
    <property type="protein sequence ID" value="GEO32575.1"/>
    <property type="molecule type" value="Genomic_DNA"/>
</dbReference>
<dbReference type="Gene3D" id="3.30.450.40">
    <property type="match status" value="1"/>
</dbReference>
<evidence type="ECO:0000259" key="2">
    <source>
        <dbReference type="PROSITE" id="PS50921"/>
    </source>
</evidence>
<evidence type="ECO:0000256" key="1">
    <source>
        <dbReference type="SAM" id="MobiDB-lite"/>
    </source>
</evidence>
<dbReference type="RefSeq" id="WP_146898884.1">
    <property type="nucleotide sequence ID" value="NZ_BAAARM010000001.1"/>
</dbReference>
<name>A0A512D866_9CELL</name>
<dbReference type="InterPro" id="IPR003018">
    <property type="entry name" value="GAF"/>
</dbReference>
<dbReference type="SUPFAM" id="SSF55781">
    <property type="entry name" value="GAF domain-like"/>
    <property type="match status" value="1"/>
</dbReference>
<feature type="compositionally biased region" description="Basic and acidic residues" evidence="1">
    <location>
        <begin position="1"/>
        <end position="19"/>
    </location>
</feature>
<feature type="domain" description="ANTAR" evidence="2">
    <location>
        <begin position="184"/>
        <end position="245"/>
    </location>
</feature>
<dbReference type="PROSITE" id="PS50921">
    <property type="entry name" value="ANTAR"/>
    <property type="match status" value="1"/>
</dbReference>
<dbReference type="GO" id="GO:0003723">
    <property type="term" value="F:RNA binding"/>
    <property type="evidence" value="ECO:0007669"/>
    <property type="project" value="InterPro"/>
</dbReference>
<dbReference type="InterPro" id="IPR005561">
    <property type="entry name" value="ANTAR"/>
</dbReference>
<comment type="caution">
    <text evidence="3">The sequence shown here is derived from an EMBL/GenBank/DDBJ whole genome shotgun (WGS) entry which is preliminary data.</text>
</comment>
<dbReference type="Proteomes" id="UP000321181">
    <property type="component" value="Unassembled WGS sequence"/>
</dbReference>
<organism evidence="3 4">
    <name type="scientific">Cellulomonas aerilata</name>
    <dbReference type="NCBI Taxonomy" id="515326"/>
    <lineage>
        <taxon>Bacteria</taxon>
        <taxon>Bacillati</taxon>
        <taxon>Actinomycetota</taxon>
        <taxon>Actinomycetes</taxon>
        <taxon>Micrococcales</taxon>
        <taxon>Cellulomonadaceae</taxon>
        <taxon>Cellulomonas</taxon>
    </lineage>
</organism>
<reference evidence="3 4" key="1">
    <citation type="submission" date="2019-07" db="EMBL/GenBank/DDBJ databases">
        <title>Whole genome shotgun sequence of Cellulomonas aerilata NBRC 106308.</title>
        <authorList>
            <person name="Hosoyama A."/>
            <person name="Uohara A."/>
            <person name="Ohji S."/>
            <person name="Ichikawa N."/>
        </authorList>
    </citation>
    <scope>NUCLEOTIDE SEQUENCE [LARGE SCALE GENOMIC DNA]</scope>
    <source>
        <strain evidence="3 4">NBRC 106308</strain>
    </source>
</reference>
<dbReference type="SMART" id="SM00065">
    <property type="entry name" value="GAF"/>
    <property type="match status" value="1"/>
</dbReference>
<dbReference type="OrthoDB" id="4824831at2"/>
<dbReference type="InterPro" id="IPR029016">
    <property type="entry name" value="GAF-like_dom_sf"/>
</dbReference>
<gene>
    <name evidence="3" type="ORF">CAE01nite_03000</name>
</gene>
<evidence type="ECO:0000313" key="4">
    <source>
        <dbReference type="Proteomes" id="UP000321181"/>
    </source>
</evidence>
<evidence type="ECO:0000313" key="3">
    <source>
        <dbReference type="EMBL" id="GEO32575.1"/>
    </source>
</evidence>
<dbReference type="AlphaFoldDB" id="A0A512D866"/>
<proteinExistence type="predicted"/>
<protein>
    <submittedName>
        <fullName evidence="3">Transcription antitermination regulator</fullName>
    </submittedName>
</protein>
<feature type="region of interest" description="Disordered" evidence="1">
    <location>
        <begin position="1"/>
        <end position="26"/>
    </location>
</feature>